<dbReference type="SMART" id="SM00073">
    <property type="entry name" value="HPT"/>
    <property type="match status" value="1"/>
</dbReference>
<evidence type="ECO:0000313" key="18">
    <source>
        <dbReference type="EMBL" id="ADE54917.1"/>
    </source>
</evidence>
<evidence type="ECO:0000256" key="9">
    <source>
        <dbReference type="ARBA" id="ARBA00022840"/>
    </source>
</evidence>
<dbReference type="EC" id="2.7.13.3" evidence="3"/>
<dbReference type="Pfam" id="PF02518">
    <property type="entry name" value="HATPase_c"/>
    <property type="match status" value="1"/>
</dbReference>
<dbReference type="CDD" id="cd00130">
    <property type="entry name" value="PAS"/>
    <property type="match status" value="1"/>
</dbReference>
<evidence type="ECO:0000259" key="16">
    <source>
        <dbReference type="PROSITE" id="PS50113"/>
    </source>
</evidence>
<dbReference type="Pfam" id="PF08448">
    <property type="entry name" value="PAS_4"/>
    <property type="match status" value="1"/>
</dbReference>
<feature type="modified residue" description="4-aspartylphosphate" evidence="13">
    <location>
        <position position="679"/>
    </location>
</feature>
<evidence type="ECO:0000256" key="11">
    <source>
        <dbReference type="ARBA" id="ARBA00023136"/>
    </source>
</evidence>
<keyword evidence="9" id="KW-0067">ATP-binding</keyword>
<dbReference type="InterPro" id="IPR036890">
    <property type="entry name" value="HATPase_C_sf"/>
</dbReference>
<protein>
    <recommendedName>
        <fullName evidence="3">histidine kinase</fullName>
        <ecNumber evidence="3">2.7.13.3</ecNumber>
    </recommendedName>
</protein>
<evidence type="ECO:0000256" key="12">
    <source>
        <dbReference type="PROSITE-ProRule" id="PRU00110"/>
    </source>
</evidence>
<dbReference type="PROSITE" id="PS50110">
    <property type="entry name" value="RESPONSE_REGULATORY"/>
    <property type="match status" value="2"/>
</dbReference>
<dbReference type="HOGENOM" id="CLU_000445_114_15_0"/>
<evidence type="ECO:0000259" key="17">
    <source>
        <dbReference type="PROSITE" id="PS50894"/>
    </source>
</evidence>
<keyword evidence="5" id="KW-0808">Transferase</keyword>
<evidence type="ECO:0000256" key="5">
    <source>
        <dbReference type="ARBA" id="ARBA00022679"/>
    </source>
</evidence>
<dbReference type="EMBL" id="CP001998">
    <property type="protein sequence ID" value="ADE54917.1"/>
    <property type="molecule type" value="Genomic_DNA"/>
</dbReference>
<dbReference type="InterPro" id="IPR003661">
    <property type="entry name" value="HisK_dim/P_dom"/>
</dbReference>
<dbReference type="InterPro" id="IPR036641">
    <property type="entry name" value="HPT_dom_sf"/>
</dbReference>
<dbReference type="InterPro" id="IPR013656">
    <property type="entry name" value="PAS_4"/>
</dbReference>
<keyword evidence="4 13" id="KW-0597">Phosphoprotein</keyword>
<dbReference type="SMART" id="SM00388">
    <property type="entry name" value="HisKA"/>
    <property type="match status" value="1"/>
</dbReference>
<dbReference type="Gene3D" id="3.30.450.20">
    <property type="entry name" value="PAS domain"/>
    <property type="match status" value="1"/>
</dbReference>
<keyword evidence="19" id="KW-1185">Reference proteome</keyword>
<dbReference type="NCBIfam" id="TIGR00229">
    <property type="entry name" value="sensory_box"/>
    <property type="match status" value="1"/>
</dbReference>
<evidence type="ECO:0000256" key="13">
    <source>
        <dbReference type="PROSITE-ProRule" id="PRU00169"/>
    </source>
</evidence>
<feature type="domain" description="PAC" evidence="16">
    <location>
        <begin position="161"/>
        <end position="227"/>
    </location>
</feature>
<dbReference type="PROSITE" id="PS50109">
    <property type="entry name" value="HIS_KIN"/>
    <property type="match status" value="1"/>
</dbReference>
<name>D5EKL0_CORAD</name>
<dbReference type="Pfam" id="PF01627">
    <property type="entry name" value="Hpt"/>
    <property type="match status" value="1"/>
</dbReference>
<evidence type="ECO:0000256" key="7">
    <source>
        <dbReference type="ARBA" id="ARBA00022741"/>
    </source>
</evidence>
<reference evidence="18 19" key="1">
    <citation type="journal article" date="2010" name="Stand. Genomic Sci.">
        <title>Complete genome sequence of Coraliomargarita akajimensis type strain (04OKA010-24).</title>
        <authorList>
            <person name="Mavromatis K."/>
            <person name="Abt B."/>
            <person name="Brambilla E."/>
            <person name="Lapidus A."/>
            <person name="Copeland A."/>
            <person name="Deshpande S."/>
            <person name="Nolan M."/>
            <person name="Lucas S."/>
            <person name="Tice H."/>
            <person name="Cheng J.F."/>
            <person name="Han C."/>
            <person name="Detter J.C."/>
            <person name="Woyke T."/>
            <person name="Goodwin L."/>
            <person name="Pitluck S."/>
            <person name="Held B."/>
            <person name="Brettin T."/>
            <person name="Tapia R."/>
            <person name="Ivanova N."/>
            <person name="Mikhailova N."/>
            <person name="Pati A."/>
            <person name="Liolios K."/>
            <person name="Chen A."/>
            <person name="Palaniappan K."/>
            <person name="Land M."/>
            <person name="Hauser L."/>
            <person name="Chang Y.J."/>
            <person name="Jeffries C.D."/>
            <person name="Rohde M."/>
            <person name="Goker M."/>
            <person name="Bristow J."/>
            <person name="Eisen J.A."/>
            <person name="Markowitz V."/>
            <person name="Hugenholtz P."/>
            <person name="Klenk H.P."/>
            <person name="Kyrpides N.C."/>
        </authorList>
    </citation>
    <scope>NUCLEOTIDE SEQUENCE [LARGE SCALE GENOMIC DNA]</scope>
    <source>
        <strain evidence="19">DSM 45221 / IAM 15411 / JCM 23193 / KCTC 12865</strain>
    </source>
</reference>
<dbReference type="CDD" id="cd17546">
    <property type="entry name" value="REC_hyHK_CKI1_RcsC-like"/>
    <property type="match status" value="1"/>
</dbReference>
<comment type="subcellular location">
    <subcellularLocation>
        <location evidence="2">Membrane</location>
    </subcellularLocation>
</comment>
<dbReference type="InterPro" id="IPR000700">
    <property type="entry name" value="PAS-assoc_C"/>
</dbReference>
<evidence type="ECO:0000259" key="14">
    <source>
        <dbReference type="PROSITE" id="PS50109"/>
    </source>
</evidence>
<dbReference type="SUPFAM" id="SSF55785">
    <property type="entry name" value="PYP-like sensor domain (PAS domain)"/>
    <property type="match status" value="1"/>
</dbReference>
<dbReference type="SMART" id="SM00387">
    <property type="entry name" value="HATPase_c"/>
    <property type="match status" value="1"/>
</dbReference>
<dbReference type="SUPFAM" id="SSF47384">
    <property type="entry name" value="Homodimeric domain of signal transducing histidine kinase"/>
    <property type="match status" value="1"/>
</dbReference>
<dbReference type="InterPro" id="IPR003594">
    <property type="entry name" value="HATPase_dom"/>
</dbReference>
<dbReference type="Gene3D" id="1.20.120.160">
    <property type="entry name" value="HPT domain"/>
    <property type="match status" value="1"/>
</dbReference>
<dbReference type="SUPFAM" id="SSF52172">
    <property type="entry name" value="CheY-like"/>
    <property type="match status" value="2"/>
</dbReference>
<dbReference type="FunFam" id="1.10.287.130:FF:000004">
    <property type="entry name" value="Ethylene receptor 1"/>
    <property type="match status" value="1"/>
</dbReference>
<feature type="domain" description="Response regulatory" evidence="15">
    <location>
        <begin position="630"/>
        <end position="749"/>
    </location>
</feature>
<dbReference type="CDD" id="cd00088">
    <property type="entry name" value="HPT"/>
    <property type="match status" value="1"/>
</dbReference>
<dbReference type="Proteomes" id="UP000000925">
    <property type="component" value="Chromosome"/>
</dbReference>
<dbReference type="PROSITE" id="PS50113">
    <property type="entry name" value="PAC"/>
    <property type="match status" value="1"/>
</dbReference>
<dbReference type="CDD" id="cd16922">
    <property type="entry name" value="HATPase_EvgS-ArcB-TorS-like"/>
    <property type="match status" value="1"/>
</dbReference>
<dbReference type="GO" id="GO:0005524">
    <property type="term" value="F:ATP binding"/>
    <property type="evidence" value="ECO:0007669"/>
    <property type="project" value="UniProtKB-KW"/>
</dbReference>
<dbReference type="AlphaFoldDB" id="D5EKL0"/>
<organism evidence="18 19">
    <name type="scientific">Coraliomargarita akajimensis (strain DSM 45221 / IAM 15411 / JCM 23193 / KCTC 12865 / 04OKA010-24)</name>
    <dbReference type="NCBI Taxonomy" id="583355"/>
    <lineage>
        <taxon>Bacteria</taxon>
        <taxon>Pseudomonadati</taxon>
        <taxon>Verrucomicrobiota</taxon>
        <taxon>Opitutia</taxon>
        <taxon>Puniceicoccales</taxon>
        <taxon>Coraliomargaritaceae</taxon>
        <taxon>Coraliomargarita</taxon>
    </lineage>
</organism>
<dbReference type="GO" id="GO:0005886">
    <property type="term" value="C:plasma membrane"/>
    <property type="evidence" value="ECO:0007669"/>
    <property type="project" value="UniProtKB-SubCell"/>
</dbReference>
<dbReference type="eggNOG" id="COG2205">
    <property type="taxonomic scope" value="Bacteria"/>
</dbReference>
<evidence type="ECO:0000256" key="1">
    <source>
        <dbReference type="ARBA" id="ARBA00000085"/>
    </source>
</evidence>
<dbReference type="InterPro" id="IPR008207">
    <property type="entry name" value="Sig_transdc_His_kin_Hpt_dom"/>
</dbReference>
<dbReference type="SMART" id="SM00448">
    <property type="entry name" value="REC"/>
    <property type="match status" value="2"/>
</dbReference>
<evidence type="ECO:0000313" key="19">
    <source>
        <dbReference type="Proteomes" id="UP000000925"/>
    </source>
</evidence>
<dbReference type="InterPro" id="IPR000014">
    <property type="entry name" value="PAS"/>
</dbReference>
<dbReference type="STRING" id="583355.Caka_1899"/>
<dbReference type="CDD" id="cd00082">
    <property type="entry name" value="HisKA"/>
    <property type="match status" value="1"/>
</dbReference>
<dbReference type="CDD" id="cd00156">
    <property type="entry name" value="REC"/>
    <property type="match status" value="1"/>
</dbReference>
<dbReference type="InterPro" id="IPR036097">
    <property type="entry name" value="HisK_dim/P_sf"/>
</dbReference>
<keyword evidence="11" id="KW-0472">Membrane</keyword>
<feature type="domain" description="Histidine kinase" evidence="14">
    <location>
        <begin position="245"/>
        <end position="466"/>
    </location>
</feature>
<sequence length="885" mass="98639">MLQCNQHMRTHYFGAESRGVALESIFGFREAKGFYAVLEQLAIGKSWSGRVSALRSRHGISSVELMIHRDVEDSDRLWVYTLEHPSVDGVLRFSSRSEMQLLQVLLDNTLEYVFFRDLQGRFILTNRAFDVAVSTGMGRPESPVGQRLDDFISSETASWIHDIDQRVLSAGVPSVNNVAHFVFNNGTRHWLQMSTVPVRSGQGLVVGSVSVARDISDLKRTESELMTAMKEAQAANRAKGEFLAAMSHEIRTPINGVIGASELCQETELDAEQRAYLDTVIQCGNTLLSLVNDVLDFSKIEAGQLNLEQLNFNPEAVLEEVIEEFAGTVKKKGIELILSCDDRMPKYVIGDPTRLKQIFYNLLGNAVKFTEAGEIVLSAHIVERSAQLAVIRFKVRDTGIGISETRREAIFSSFTQEDMSTTRRYGGTGLGLAICKELTELMAGSLSVDSRVGEGSTFTLEVPFELSSTPGIEAVPFNSELVDLRVLVVDDNPTNREIYQRMCRGWGYRCETASEGGEALRMLEHYASTDDPFRLVILDQQMMGVTGLDLASLIRNRQEMRDLKMILLSSSLNRSEAERAASLKIARALAKPIKRSVLLEVILETFGIRSPLCGDLDVSAAEAEKASTLHILLAEDNEVNQNIAKRRLKKLGHEVTVAVNGHEALEQVAQHDFDCILMDIQMPGMDGYEATQEIRNLEIQDGRSRHFIVAMTAHAMEGDAERCFANDMDEYISKPFRVERLQEVLEIAQERRRISASAGPRTPSCDSRQLGLLQYYESLTEEDQGDLLSAAAVMERTVPQDICKLQYAVREKNLELTRFMAHTLKGVAGIFNEREVQRLGKDIEQACDEGAFGRAEPLVDQLIESLDALVDQVRVLLRDVAGGQK</sequence>
<gene>
    <name evidence="18" type="ordered locus">Caka_1899</name>
</gene>
<dbReference type="FunFam" id="3.30.565.10:FF:000010">
    <property type="entry name" value="Sensor histidine kinase RcsC"/>
    <property type="match status" value="1"/>
</dbReference>
<dbReference type="Gene3D" id="3.40.50.2300">
    <property type="match status" value="2"/>
</dbReference>
<dbReference type="Pfam" id="PF00512">
    <property type="entry name" value="HisKA"/>
    <property type="match status" value="1"/>
</dbReference>
<dbReference type="PANTHER" id="PTHR45339">
    <property type="entry name" value="HYBRID SIGNAL TRANSDUCTION HISTIDINE KINASE J"/>
    <property type="match status" value="1"/>
</dbReference>
<keyword evidence="10" id="KW-1133">Transmembrane helix</keyword>
<dbReference type="InterPro" id="IPR001789">
    <property type="entry name" value="Sig_transdc_resp-reg_receiver"/>
</dbReference>
<dbReference type="PROSITE" id="PS50894">
    <property type="entry name" value="HPT"/>
    <property type="match status" value="1"/>
</dbReference>
<dbReference type="PRINTS" id="PR00344">
    <property type="entry name" value="BCTRLSENSOR"/>
</dbReference>
<evidence type="ECO:0000256" key="4">
    <source>
        <dbReference type="ARBA" id="ARBA00022553"/>
    </source>
</evidence>
<feature type="modified residue" description="4-aspartylphosphate" evidence="13">
    <location>
        <position position="539"/>
    </location>
</feature>
<evidence type="ECO:0000259" key="15">
    <source>
        <dbReference type="PROSITE" id="PS50110"/>
    </source>
</evidence>
<dbReference type="KEGG" id="caa:Caka_1899"/>
<dbReference type="PANTHER" id="PTHR45339:SF3">
    <property type="entry name" value="HISTIDINE KINASE"/>
    <property type="match status" value="1"/>
</dbReference>
<dbReference type="SUPFAM" id="SSF55874">
    <property type="entry name" value="ATPase domain of HSP90 chaperone/DNA topoisomerase II/histidine kinase"/>
    <property type="match status" value="1"/>
</dbReference>
<keyword evidence="6" id="KW-0812">Transmembrane</keyword>
<evidence type="ECO:0000256" key="8">
    <source>
        <dbReference type="ARBA" id="ARBA00022777"/>
    </source>
</evidence>
<dbReference type="Gene3D" id="1.10.287.130">
    <property type="match status" value="1"/>
</dbReference>
<feature type="domain" description="HPt" evidence="17">
    <location>
        <begin position="783"/>
        <end position="876"/>
    </location>
</feature>
<feature type="modified residue" description="Phosphohistidine" evidence="12">
    <location>
        <position position="822"/>
    </location>
</feature>
<dbReference type="SUPFAM" id="SSF47226">
    <property type="entry name" value="Histidine-containing phosphotransfer domain, HPT domain"/>
    <property type="match status" value="1"/>
</dbReference>
<dbReference type="SMART" id="SM00086">
    <property type="entry name" value="PAC"/>
    <property type="match status" value="1"/>
</dbReference>
<keyword evidence="7" id="KW-0547">Nucleotide-binding</keyword>
<evidence type="ECO:0000256" key="6">
    <source>
        <dbReference type="ARBA" id="ARBA00022692"/>
    </source>
</evidence>
<accession>D5EKL0</accession>
<dbReference type="Gene3D" id="3.30.565.10">
    <property type="entry name" value="Histidine kinase-like ATPase, C-terminal domain"/>
    <property type="match status" value="1"/>
</dbReference>
<dbReference type="eggNOG" id="COG2198">
    <property type="taxonomic scope" value="Bacteria"/>
</dbReference>
<dbReference type="InterPro" id="IPR001610">
    <property type="entry name" value="PAC"/>
</dbReference>
<dbReference type="InterPro" id="IPR005467">
    <property type="entry name" value="His_kinase_dom"/>
</dbReference>
<dbReference type="GO" id="GO:0000155">
    <property type="term" value="F:phosphorelay sensor kinase activity"/>
    <property type="evidence" value="ECO:0007669"/>
    <property type="project" value="InterPro"/>
</dbReference>
<keyword evidence="8 18" id="KW-0418">Kinase</keyword>
<dbReference type="InterPro" id="IPR004358">
    <property type="entry name" value="Sig_transdc_His_kin-like_C"/>
</dbReference>
<proteinExistence type="predicted"/>
<dbReference type="eggNOG" id="COG0784">
    <property type="taxonomic scope" value="Bacteria"/>
</dbReference>
<evidence type="ECO:0000256" key="3">
    <source>
        <dbReference type="ARBA" id="ARBA00012438"/>
    </source>
</evidence>
<dbReference type="InterPro" id="IPR035965">
    <property type="entry name" value="PAS-like_dom_sf"/>
</dbReference>
<dbReference type="Pfam" id="PF00072">
    <property type="entry name" value="Response_reg"/>
    <property type="match status" value="2"/>
</dbReference>
<evidence type="ECO:0000256" key="10">
    <source>
        <dbReference type="ARBA" id="ARBA00022989"/>
    </source>
</evidence>
<dbReference type="InterPro" id="IPR011006">
    <property type="entry name" value="CheY-like_superfamily"/>
</dbReference>
<feature type="domain" description="Response regulatory" evidence="15">
    <location>
        <begin position="485"/>
        <end position="606"/>
    </location>
</feature>
<comment type="catalytic activity">
    <reaction evidence="1">
        <text>ATP + protein L-histidine = ADP + protein N-phospho-L-histidine.</text>
        <dbReference type="EC" id="2.7.13.3"/>
    </reaction>
</comment>
<evidence type="ECO:0000256" key="2">
    <source>
        <dbReference type="ARBA" id="ARBA00004370"/>
    </source>
</evidence>